<organism evidence="1">
    <name type="scientific">viral metagenome</name>
    <dbReference type="NCBI Taxonomy" id="1070528"/>
    <lineage>
        <taxon>unclassified sequences</taxon>
        <taxon>metagenomes</taxon>
        <taxon>organismal metagenomes</taxon>
    </lineage>
</organism>
<name>A0A6C0BC85_9ZZZZ</name>
<proteinExistence type="predicted"/>
<protein>
    <submittedName>
        <fullName evidence="1">Uncharacterized protein</fullName>
    </submittedName>
</protein>
<sequence>MLDFKNIGNKLKKIFYDSDSDSDSDYTDELSYVQKKFYSQIPVIVKEIKPQECRKEIIKTEPRCPNEMRMNHTFSKDDFQNMKPADDTREYVYPTFGRNNYGLTGRMSDYAFRSREKYHTDRTREYFTVQCENELYSSFPSCRNDLMINGRDKY</sequence>
<reference evidence="1" key="1">
    <citation type="journal article" date="2020" name="Nature">
        <title>Giant virus diversity and host interactions through global metagenomics.</title>
        <authorList>
            <person name="Schulz F."/>
            <person name="Roux S."/>
            <person name="Paez-Espino D."/>
            <person name="Jungbluth S."/>
            <person name="Walsh D.A."/>
            <person name="Denef V.J."/>
            <person name="McMahon K.D."/>
            <person name="Konstantinidis K.T."/>
            <person name="Eloe-Fadrosh E.A."/>
            <person name="Kyrpides N.C."/>
            <person name="Woyke T."/>
        </authorList>
    </citation>
    <scope>NUCLEOTIDE SEQUENCE</scope>
    <source>
        <strain evidence="1">GVMAG-M-3300010160-26</strain>
    </source>
</reference>
<dbReference type="EMBL" id="MN739114">
    <property type="protein sequence ID" value="QHS89612.1"/>
    <property type="molecule type" value="Genomic_DNA"/>
</dbReference>
<dbReference type="AlphaFoldDB" id="A0A6C0BC85"/>
<accession>A0A6C0BC85</accession>
<evidence type="ECO:0000313" key="1">
    <source>
        <dbReference type="EMBL" id="QHS89612.1"/>
    </source>
</evidence>